<dbReference type="Proteomes" id="UP000004079">
    <property type="component" value="Unassembled WGS sequence"/>
</dbReference>
<evidence type="ECO:0000313" key="1">
    <source>
        <dbReference type="EMBL" id="EFB32627.1"/>
    </source>
</evidence>
<name>D1QQ33_9BACT</name>
<dbReference type="STRING" id="649760.HMPREF0971_01080"/>
<comment type="caution">
    <text evidence="1">The sequence shown here is derived from an EMBL/GenBank/DDBJ whole genome shotgun (WGS) entry which is preliminary data.</text>
</comment>
<organism evidence="1 2">
    <name type="scientific">Segatella oris F0302</name>
    <dbReference type="NCBI Taxonomy" id="649760"/>
    <lineage>
        <taxon>Bacteria</taxon>
        <taxon>Pseudomonadati</taxon>
        <taxon>Bacteroidota</taxon>
        <taxon>Bacteroidia</taxon>
        <taxon>Bacteroidales</taxon>
        <taxon>Prevotellaceae</taxon>
        <taxon>Segatella</taxon>
    </lineage>
</organism>
<dbReference type="EMBL" id="ACUZ02000021">
    <property type="protein sequence ID" value="EFB32627.1"/>
    <property type="molecule type" value="Genomic_DNA"/>
</dbReference>
<proteinExistence type="predicted"/>
<reference evidence="1 2" key="1">
    <citation type="submission" date="2009-11" db="EMBL/GenBank/DDBJ databases">
        <authorList>
            <person name="Weinstock G."/>
            <person name="Sodergren E."/>
            <person name="Clifton S."/>
            <person name="Fulton L."/>
            <person name="Fulton B."/>
            <person name="Courtney L."/>
            <person name="Fronick C."/>
            <person name="Harrison M."/>
            <person name="Strong C."/>
            <person name="Farmer C."/>
            <person name="Delahaunty K."/>
            <person name="Markovic C."/>
            <person name="Hall O."/>
            <person name="Minx P."/>
            <person name="Tomlinson C."/>
            <person name="Mitreva M."/>
            <person name="Nelson J."/>
            <person name="Hou S."/>
            <person name="Wollam A."/>
            <person name="Pepin K.H."/>
            <person name="Johnson M."/>
            <person name="Bhonagiri V."/>
            <person name="Nash W.E."/>
            <person name="Warren W."/>
            <person name="Chinwalla A."/>
            <person name="Mardis E.R."/>
            <person name="Wilson R.K."/>
        </authorList>
    </citation>
    <scope>NUCLEOTIDE SEQUENCE [LARGE SCALE GENOMIC DNA]</scope>
    <source>
        <strain evidence="1 2">F0302</strain>
    </source>
</reference>
<accession>D1QQ33</accession>
<sequence length="45" mass="5426">MALAYRAVAWETDYMLILFKYIYKCLCYTRVFEMKAFLAPNNVCF</sequence>
<gene>
    <name evidence="1" type="ORF">HMPREF0971_01080</name>
</gene>
<dbReference type="AlphaFoldDB" id="D1QQ33"/>
<protein>
    <submittedName>
        <fullName evidence="1">Uncharacterized protein</fullName>
    </submittedName>
</protein>
<dbReference type="HOGENOM" id="CLU_3203582_0_0_10"/>
<evidence type="ECO:0000313" key="2">
    <source>
        <dbReference type="Proteomes" id="UP000004079"/>
    </source>
</evidence>